<evidence type="ECO:0000313" key="3">
    <source>
        <dbReference type="EMBL" id="MDP0588125.1"/>
    </source>
</evidence>
<dbReference type="HAMAP" id="MF_00003">
    <property type="entry name" value="RbfA"/>
    <property type="match status" value="1"/>
</dbReference>
<dbReference type="NCBIfam" id="TIGR00082">
    <property type="entry name" value="rbfA"/>
    <property type="match status" value="1"/>
</dbReference>
<dbReference type="Pfam" id="PF02033">
    <property type="entry name" value="RBFA"/>
    <property type="match status" value="1"/>
</dbReference>
<dbReference type="InterPro" id="IPR000238">
    <property type="entry name" value="RbfA"/>
</dbReference>
<evidence type="ECO:0000313" key="4">
    <source>
        <dbReference type="Proteomes" id="UP001178148"/>
    </source>
</evidence>
<dbReference type="EMBL" id="JASXSV010000003">
    <property type="protein sequence ID" value="MDP0588125.1"/>
    <property type="molecule type" value="Genomic_DNA"/>
</dbReference>
<comment type="caution">
    <text evidence="3">The sequence shown here is derived from an EMBL/GenBank/DDBJ whole genome shotgun (WGS) entry which is preliminary data.</text>
</comment>
<dbReference type="GO" id="GO:0043024">
    <property type="term" value="F:ribosomal small subunit binding"/>
    <property type="evidence" value="ECO:0007669"/>
    <property type="project" value="TreeGrafter"/>
</dbReference>
<dbReference type="AlphaFoldDB" id="A0AA90NRT5"/>
<comment type="similarity">
    <text evidence="2">Belongs to the RbfA family.</text>
</comment>
<organism evidence="3 4">
    <name type="scientific">Candidatus Endonucleibacter bathymodioli</name>
    <dbReference type="NCBI Taxonomy" id="539814"/>
    <lineage>
        <taxon>Bacteria</taxon>
        <taxon>Pseudomonadati</taxon>
        <taxon>Pseudomonadota</taxon>
        <taxon>Gammaproteobacteria</taxon>
        <taxon>Oceanospirillales</taxon>
        <taxon>Endozoicomonadaceae</taxon>
        <taxon>Candidatus Endonucleibacter</taxon>
    </lineage>
</organism>
<dbReference type="InterPro" id="IPR020053">
    <property type="entry name" value="Ribosome-bd_factorA_CS"/>
</dbReference>
<dbReference type="InterPro" id="IPR023799">
    <property type="entry name" value="RbfA_dom_sf"/>
</dbReference>
<gene>
    <name evidence="2 3" type="primary">rbfA</name>
    <name evidence="3" type="ORF">QS748_02515</name>
</gene>
<comment type="subunit">
    <text evidence="2">Monomer. Binds 30S ribosomal subunits, but not 50S ribosomal subunits or 70S ribosomes.</text>
</comment>
<dbReference type="PROSITE" id="PS01319">
    <property type="entry name" value="RBFA"/>
    <property type="match status" value="1"/>
</dbReference>
<comment type="subcellular location">
    <subcellularLocation>
        <location evidence="2">Cytoplasm</location>
    </subcellularLocation>
</comment>
<dbReference type="GO" id="GO:0005829">
    <property type="term" value="C:cytosol"/>
    <property type="evidence" value="ECO:0007669"/>
    <property type="project" value="TreeGrafter"/>
</dbReference>
<proteinExistence type="inferred from homology"/>
<accession>A0AA90NRT5</accession>
<dbReference type="Gene3D" id="3.30.300.20">
    <property type="match status" value="1"/>
</dbReference>
<dbReference type="InterPro" id="IPR015946">
    <property type="entry name" value="KH_dom-like_a/b"/>
</dbReference>
<keyword evidence="1 2" id="KW-0690">Ribosome biogenesis</keyword>
<dbReference type="GO" id="GO:0030490">
    <property type="term" value="P:maturation of SSU-rRNA"/>
    <property type="evidence" value="ECO:0007669"/>
    <property type="project" value="UniProtKB-UniRule"/>
</dbReference>
<sequence>MVKEYSRSQRVTEQIQKELAQVIQFEMKDPRLGIVTVNSVDISRDLAFAEIYVSFLGVDDQEKIDESVEILNHASGFFRSQLARAIKLRFTPKLRFCYDHSIRRGRHISSLIERAVAEDLSRSEGKTC</sequence>
<dbReference type="PANTHER" id="PTHR33515">
    <property type="entry name" value="RIBOSOME-BINDING FACTOR A, CHLOROPLASTIC-RELATED"/>
    <property type="match status" value="1"/>
</dbReference>
<keyword evidence="4" id="KW-1185">Reference proteome</keyword>
<dbReference type="SUPFAM" id="SSF89919">
    <property type="entry name" value="Ribosome-binding factor A, RbfA"/>
    <property type="match status" value="1"/>
</dbReference>
<dbReference type="Proteomes" id="UP001178148">
    <property type="component" value="Unassembled WGS sequence"/>
</dbReference>
<name>A0AA90NRT5_9GAMM</name>
<keyword evidence="2" id="KW-0963">Cytoplasm</keyword>
<comment type="function">
    <text evidence="2">One of several proteins that assist in the late maturation steps of the functional core of the 30S ribosomal subunit. Associates with free 30S ribosomal subunits (but not with 30S subunits that are part of 70S ribosomes or polysomes). Required for efficient processing of 16S rRNA. May interact with the 5'-terminal helix region of 16S rRNA.</text>
</comment>
<protein>
    <recommendedName>
        <fullName evidence="2">Ribosome-binding factor A</fullName>
    </recommendedName>
</protein>
<evidence type="ECO:0000256" key="1">
    <source>
        <dbReference type="ARBA" id="ARBA00022517"/>
    </source>
</evidence>
<dbReference type="PANTHER" id="PTHR33515:SF1">
    <property type="entry name" value="RIBOSOME-BINDING FACTOR A, CHLOROPLASTIC-RELATED"/>
    <property type="match status" value="1"/>
</dbReference>
<evidence type="ECO:0000256" key="2">
    <source>
        <dbReference type="HAMAP-Rule" id="MF_00003"/>
    </source>
</evidence>
<reference evidence="3 4" key="1">
    <citation type="journal article" date="2023" name="bioRxiv">
        <title>An intranuclear bacterial parasite of deep-sea mussels expresses apoptosis inhibitors acquired from its host.</title>
        <authorList>
            <person name="Gonzalez Porras M.A."/>
            <person name="Assie A."/>
            <person name="Tietjen M."/>
            <person name="Violette M."/>
            <person name="Kleiner M."/>
            <person name="Gruber-Vodicka H."/>
            <person name="Dubilier N."/>
            <person name="Leisch N."/>
        </authorList>
    </citation>
    <scope>NUCLEOTIDE SEQUENCE [LARGE SCALE GENOMIC DNA]</scope>
    <source>
        <strain evidence="3">IAP13</strain>
    </source>
</reference>